<feature type="region of interest" description="Disordered" evidence="1">
    <location>
        <begin position="60"/>
        <end position="81"/>
    </location>
</feature>
<reference evidence="2" key="1">
    <citation type="submission" date="2023-10" db="EMBL/GenBank/DDBJ databases">
        <title>Genome assembly of Pristionchus species.</title>
        <authorList>
            <person name="Yoshida K."/>
            <person name="Sommer R.J."/>
        </authorList>
    </citation>
    <scope>NUCLEOTIDE SEQUENCE</scope>
    <source>
        <strain evidence="2">RS5133</strain>
    </source>
</reference>
<protein>
    <submittedName>
        <fullName evidence="2">Uncharacterized protein</fullName>
    </submittedName>
</protein>
<dbReference type="AlphaFoldDB" id="A0AAV5WR01"/>
<dbReference type="EMBL" id="BTSY01000006">
    <property type="protein sequence ID" value="GMT33497.1"/>
    <property type="molecule type" value="Genomic_DNA"/>
</dbReference>
<comment type="caution">
    <text evidence="2">The sequence shown here is derived from an EMBL/GenBank/DDBJ whole genome shotgun (WGS) entry which is preliminary data.</text>
</comment>
<sequence length="116" mass="13113">GSPPGFTPADSEVIEMQKTKVNGKDEPDFKSFPIRASGVRLSHPDLIASRSIPPLHSALFLPPPSKSPVEERQVTKSPKKGIKQIELPQEKAVHFDAREIAKRRERLRKRLERSRK</sequence>
<evidence type="ECO:0000256" key="1">
    <source>
        <dbReference type="SAM" id="MobiDB-lite"/>
    </source>
</evidence>
<gene>
    <name evidence="2" type="ORF">PFISCL1PPCAC_24794</name>
</gene>
<evidence type="ECO:0000313" key="2">
    <source>
        <dbReference type="EMBL" id="GMT33497.1"/>
    </source>
</evidence>
<organism evidence="2 3">
    <name type="scientific">Pristionchus fissidentatus</name>
    <dbReference type="NCBI Taxonomy" id="1538716"/>
    <lineage>
        <taxon>Eukaryota</taxon>
        <taxon>Metazoa</taxon>
        <taxon>Ecdysozoa</taxon>
        <taxon>Nematoda</taxon>
        <taxon>Chromadorea</taxon>
        <taxon>Rhabditida</taxon>
        <taxon>Rhabditina</taxon>
        <taxon>Diplogasteromorpha</taxon>
        <taxon>Diplogasteroidea</taxon>
        <taxon>Neodiplogasteridae</taxon>
        <taxon>Pristionchus</taxon>
    </lineage>
</organism>
<accession>A0AAV5WR01</accession>
<proteinExistence type="predicted"/>
<dbReference type="Proteomes" id="UP001432322">
    <property type="component" value="Unassembled WGS sequence"/>
</dbReference>
<evidence type="ECO:0000313" key="3">
    <source>
        <dbReference type="Proteomes" id="UP001432322"/>
    </source>
</evidence>
<feature type="non-terminal residue" evidence="2">
    <location>
        <position position="116"/>
    </location>
</feature>
<name>A0AAV5WR01_9BILA</name>
<keyword evidence="3" id="KW-1185">Reference proteome</keyword>
<feature type="non-terminal residue" evidence="2">
    <location>
        <position position="1"/>
    </location>
</feature>